<feature type="transmembrane region" description="Helical" evidence="1">
    <location>
        <begin position="42"/>
        <end position="64"/>
    </location>
</feature>
<keyword evidence="3" id="KW-1185">Reference proteome</keyword>
<evidence type="ECO:0000313" key="3">
    <source>
        <dbReference type="Proteomes" id="UP001595812"/>
    </source>
</evidence>
<keyword evidence="1" id="KW-0812">Transmembrane</keyword>
<accession>A0ABV8AEX4</accession>
<name>A0ABV8AEX4_9FLAO</name>
<reference evidence="3" key="1">
    <citation type="journal article" date="2019" name="Int. J. Syst. Evol. Microbiol.">
        <title>The Global Catalogue of Microorganisms (GCM) 10K type strain sequencing project: providing services to taxonomists for standard genome sequencing and annotation.</title>
        <authorList>
            <consortium name="The Broad Institute Genomics Platform"/>
            <consortium name="The Broad Institute Genome Sequencing Center for Infectious Disease"/>
            <person name="Wu L."/>
            <person name="Ma J."/>
        </authorList>
    </citation>
    <scope>NUCLEOTIDE SEQUENCE [LARGE SCALE GENOMIC DNA]</scope>
    <source>
        <strain evidence="3">CECT 8979</strain>
    </source>
</reference>
<evidence type="ECO:0000313" key="2">
    <source>
        <dbReference type="EMBL" id="MFC3876643.1"/>
    </source>
</evidence>
<gene>
    <name evidence="2" type="ORF">ACFOSX_05305</name>
</gene>
<dbReference type="RefSeq" id="WP_386097739.1">
    <property type="nucleotide sequence ID" value="NZ_JBHSAT010000004.1"/>
</dbReference>
<organism evidence="2 3">
    <name type="scientific">Winogradskyella maritima</name>
    <dbReference type="NCBI Taxonomy" id="1517766"/>
    <lineage>
        <taxon>Bacteria</taxon>
        <taxon>Pseudomonadati</taxon>
        <taxon>Bacteroidota</taxon>
        <taxon>Flavobacteriia</taxon>
        <taxon>Flavobacteriales</taxon>
        <taxon>Flavobacteriaceae</taxon>
        <taxon>Winogradskyella</taxon>
    </lineage>
</organism>
<protein>
    <submittedName>
        <fullName evidence="2">Uncharacterized protein</fullName>
    </submittedName>
</protein>
<feature type="transmembrane region" description="Helical" evidence="1">
    <location>
        <begin position="84"/>
        <end position="101"/>
    </location>
</feature>
<keyword evidence="1" id="KW-1133">Transmembrane helix</keyword>
<dbReference type="EMBL" id="JBHSAT010000004">
    <property type="protein sequence ID" value="MFC3876643.1"/>
    <property type="molecule type" value="Genomic_DNA"/>
</dbReference>
<evidence type="ECO:0000256" key="1">
    <source>
        <dbReference type="SAM" id="Phobius"/>
    </source>
</evidence>
<dbReference type="Proteomes" id="UP001595812">
    <property type="component" value="Unassembled WGS sequence"/>
</dbReference>
<proteinExistence type="predicted"/>
<keyword evidence="1" id="KW-0472">Membrane</keyword>
<sequence length="112" mass="12980">MKEEKAKKLLSKSTIETSSGFTERLMLKIEAHKAKSEYNPTIWNFPLVIGVFIMITSLCIILFNSYLDYFLQVLHIKNIISSKPSMLVISIAFLLGIHYVIRLKELQKEFLK</sequence>
<comment type="caution">
    <text evidence="2">The sequence shown here is derived from an EMBL/GenBank/DDBJ whole genome shotgun (WGS) entry which is preliminary data.</text>
</comment>